<dbReference type="Pfam" id="PF14363">
    <property type="entry name" value="AAA_assoc"/>
    <property type="match status" value="1"/>
</dbReference>
<sequence length="150" mass="17500">MMAIFRNYFPHELCGPLNYYSQKILNFYVHVTFKEYSGDGFSRNPAFTSIERYLNANSTSQAKKLKANVARDNEVIVLSMEKNEEVTEEFQGIELWWTSSETTPNQQSITFYPKEDEKRFFRLTFHSEIMTTKYLTYVLSEGKAITVNGA</sequence>
<evidence type="ECO:0000313" key="4">
    <source>
        <dbReference type="Proteomes" id="UP001632038"/>
    </source>
</evidence>
<dbReference type="PANTHER" id="PTHR23070">
    <property type="entry name" value="BCS1 AAA-TYPE ATPASE"/>
    <property type="match status" value="1"/>
</dbReference>
<dbReference type="InterPro" id="IPR025753">
    <property type="entry name" value="AAA_N_dom"/>
</dbReference>
<dbReference type="GO" id="GO:0016787">
    <property type="term" value="F:hydrolase activity"/>
    <property type="evidence" value="ECO:0007669"/>
    <property type="project" value="UniProtKB-KW"/>
</dbReference>
<accession>A0ABD3BKI0</accession>
<evidence type="ECO:0000259" key="2">
    <source>
        <dbReference type="Pfam" id="PF14363"/>
    </source>
</evidence>
<dbReference type="Proteomes" id="UP001632038">
    <property type="component" value="Unassembled WGS sequence"/>
</dbReference>
<keyword evidence="4" id="KW-1185">Reference proteome</keyword>
<dbReference type="AlphaFoldDB" id="A0ABD3BKI0"/>
<dbReference type="EMBL" id="JAVIJP010000081">
    <property type="protein sequence ID" value="KAL3617694.1"/>
    <property type="molecule type" value="Genomic_DNA"/>
</dbReference>
<comment type="caution">
    <text evidence="3">The sequence shown here is derived from an EMBL/GenBank/DDBJ whole genome shotgun (WGS) entry which is preliminary data.</text>
</comment>
<dbReference type="InterPro" id="IPR050747">
    <property type="entry name" value="Mitochondrial_chaperone_BCS1"/>
</dbReference>
<feature type="domain" description="AAA-type ATPase N-terminal" evidence="2">
    <location>
        <begin position="10"/>
        <end position="100"/>
    </location>
</feature>
<name>A0ABD3BKI0_9LAMI</name>
<organism evidence="3 4">
    <name type="scientific">Castilleja foliolosa</name>
    <dbReference type="NCBI Taxonomy" id="1961234"/>
    <lineage>
        <taxon>Eukaryota</taxon>
        <taxon>Viridiplantae</taxon>
        <taxon>Streptophyta</taxon>
        <taxon>Embryophyta</taxon>
        <taxon>Tracheophyta</taxon>
        <taxon>Spermatophyta</taxon>
        <taxon>Magnoliopsida</taxon>
        <taxon>eudicotyledons</taxon>
        <taxon>Gunneridae</taxon>
        <taxon>Pentapetalae</taxon>
        <taxon>asterids</taxon>
        <taxon>lamiids</taxon>
        <taxon>Lamiales</taxon>
        <taxon>Orobanchaceae</taxon>
        <taxon>Pedicularideae</taxon>
        <taxon>Castillejinae</taxon>
        <taxon>Castilleja</taxon>
    </lineage>
</organism>
<evidence type="ECO:0000313" key="3">
    <source>
        <dbReference type="EMBL" id="KAL3617694.1"/>
    </source>
</evidence>
<protein>
    <recommendedName>
        <fullName evidence="2">AAA-type ATPase N-terminal domain-containing protein</fullName>
    </recommendedName>
</protein>
<evidence type="ECO:0000256" key="1">
    <source>
        <dbReference type="ARBA" id="ARBA00022801"/>
    </source>
</evidence>
<reference evidence="4" key="1">
    <citation type="journal article" date="2024" name="IScience">
        <title>Strigolactones Initiate the Formation of Haustorium-like Structures in Castilleja.</title>
        <authorList>
            <person name="Buerger M."/>
            <person name="Peterson D."/>
            <person name="Chory J."/>
        </authorList>
    </citation>
    <scope>NUCLEOTIDE SEQUENCE [LARGE SCALE GENOMIC DNA]</scope>
</reference>
<gene>
    <name evidence="3" type="ORF">CASFOL_038015</name>
</gene>
<keyword evidence="1" id="KW-0378">Hydrolase</keyword>
<proteinExistence type="predicted"/>